<dbReference type="InterPro" id="IPR040591">
    <property type="entry name" value="RqcP2_RBD"/>
</dbReference>
<sequence>MAQQLLREEQAEQYAFFGGFSGARRQMLGICPDYLSPEQLEFPIAVLRFSFSEKMELTHRDVLGSLMSLGIKRETVGDIVLEPGTAYAAVCEELADWALQNITRIGRVGVQTQLWDGSQVVLEQKYRCVGVSVASLRLDAVVAAALPASRTVAAELIQAGKVLQNGLPQTQTSRMVSLGDTITVRGKGKFLVGEKTGQTRRGRIHLEIKHFISCSIPVKLK</sequence>
<dbReference type="AlphaFoldDB" id="A0A9D1DD87"/>
<reference evidence="3" key="1">
    <citation type="submission" date="2020-10" db="EMBL/GenBank/DDBJ databases">
        <authorList>
            <person name="Gilroy R."/>
        </authorList>
    </citation>
    <scope>NUCLEOTIDE SEQUENCE</scope>
    <source>
        <strain evidence="3">CHK184-25365</strain>
    </source>
</reference>
<evidence type="ECO:0000313" key="4">
    <source>
        <dbReference type="Proteomes" id="UP000886749"/>
    </source>
</evidence>
<comment type="caution">
    <text evidence="3">The sequence shown here is derived from an EMBL/GenBank/DDBJ whole genome shotgun (WGS) entry which is preliminary data.</text>
</comment>
<evidence type="ECO:0000259" key="2">
    <source>
        <dbReference type="SMART" id="SM00363"/>
    </source>
</evidence>
<dbReference type="Pfam" id="PF17774">
    <property type="entry name" value="YlmH_RBD"/>
    <property type="match status" value="1"/>
</dbReference>
<organism evidence="3 4">
    <name type="scientific">Candidatus Egerieicola pullicola</name>
    <dbReference type="NCBI Taxonomy" id="2840775"/>
    <lineage>
        <taxon>Bacteria</taxon>
        <taxon>Bacillati</taxon>
        <taxon>Bacillota</taxon>
        <taxon>Clostridia</taxon>
        <taxon>Eubacteriales</taxon>
        <taxon>Oscillospiraceae</taxon>
        <taxon>Oscillospiraceae incertae sedis</taxon>
        <taxon>Candidatus Egerieicola</taxon>
    </lineage>
</organism>
<protein>
    <recommendedName>
        <fullName evidence="2">RNA-binding S4 domain-containing protein</fullName>
    </recommendedName>
</protein>
<accession>A0A9D1DD87</accession>
<dbReference type="SUPFAM" id="SSF55174">
    <property type="entry name" value="Alpha-L RNA-binding motif"/>
    <property type="match status" value="1"/>
</dbReference>
<evidence type="ECO:0000313" key="3">
    <source>
        <dbReference type="EMBL" id="HIR41628.1"/>
    </source>
</evidence>
<reference evidence="3" key="2">
    <citation type="journal article" date="2021" name="PeerJ">
        <title>Extensive microbial diversity within the chicken gut microbiome revealed by metagenomics and culture.</title>
        <authorList>
            <person name="Gilroy R."/>
            <person name="Ravi A."/>
            <person name="Getino M."/>
            <person name="Pursley I."/>
            <person name="Horton D.L."/>
            <person name="Alikhan N.F."/>
            <person name="Baker D."/>
            <person name="Gharbi K."/>
            <person name="Hall N."/>
            <person name="Watson M."/>
            <person name="Adriaenssens E.M."/>
            <person name="Foster-Nyarko E."/>
            <person name="Jarju S."/>
            <person name="Secka A."/>
            <person name="Antonio M."/>
            <person name="Oren A."/>
            <person name="Chaudhuri R.R."/>
            <person name="La Ragione R."/>
            <person name="Hildebrand F."/>
            <person name="Pallen M.J."/>
        </authorList>
    </citation>
    <scope>NUCLEOTIDE SEQUENCE</scope>
    <source>
        <strain evidence="3">CHK184-25365</strain>
    </source>
</reference>
<evidence type="ECO:0000256" key="1">
    <source>
        <dbReference type="PROSITE-ProRule" id="PRU00182"/>
    </source>
</evidence>
<gene>
    <name evidence="3" type="ORF">IAB36_07365</name>
</gene>
<proteinExistence type="predicted"/>
<dbReference type="Proteomes" id="UP000886749">
    <property type="component" value="Unassembled WGS sequence"/>
</dbReference>
<keyword evidence="1" id="KW-0694">RNA-binding</keyword>
<dbReference type="Gene3D" id="3.10.290.10">
    <property type="entry name" value="RNA-binding S4 domain"/>
    <property type="match status" value="1"/>
</dbReference>
<dbReference type="EMBL" id="DVGY01000168">
    <property type="protein sequence ID" value="HIR41628.1"/>
    <property type="molecule type" value="Genomic_DNA"/>
</dbReference>
<dbReference type="Gene3D" id="3.30.70.330">
    <property type="match status" value="1"/>
</dbReference>
<dbReference type="GO" id="GO:0003723">
    <property type="term" value="F:RNA binding"/>
    <property type="evidence" value="ECO:0007669"/>
    <property type="project" value="UniProtKB-KW"/>
</dbReference>
<dbReference type="Pfam" id="PF01479">
    <property type="entry name" value="S4"/>
    <property type="match status" value="1"/>
</dbReference>
<dbReference type="CDD" id="cd00165">
    <property type="entry name" value="S4"/>
    <property type="match status" value="1"/>
</dbReference>
<dbReference type="InterPro" id="IPR002942">
    <property type="entry name" value="S4_RNA-bd"/>
</dbReference>
<dbReference type="PROSITE" id="PS50889">
    <property type="entry name" value="S4"/>
    <property type="match status" value="1"/>
</dbReference>
<name>A0A9D1DD87_9FIRM</name>
<dbReference type="InterPro" id="IPR036986">
    <property type="entry name" value="S4_RNA-bd_sf"/>
</dbReference>
<feature type="domain" description="RNA-binding S4" evidence="2">
    <location>
        <begin position="136"/>
        <end position="197"/>
    </location>
</feature>
<dbReference type="SMART" id="SM00363">
    <property type="entry name" value="S4"/>
    <property type="match status" value="1"/>
</dbReference>
<dbReference type="InterPro" id="IPR012677">
    <property type="entry name" value="Nucleotide-bd_a/b_plait_sf"/>
</dbReference>